<dbReference type="Gene3D" id="3.40.1260.10">
    <property type="entry name" value="DsrEFH-like"/>
    <property type="match status" value="1"/>
</dbReference>
<accession>A0ABN4DBT4</accession>
<evidence type="ECO:0000313" key="1">
    <source>
        <dbReference type="EMBL" id="AIG63753.1"/>
    </source>
</evidence>
<name>A0ABN4DBT4_9CORY</name>
<keyword evidence="2" id="KW-1185">Reference proteome</keyword>
<evidence type="ECO:0000313" key="2">
    <source>
        <dbReference type="Proteomes" id="UP000028504"/>
    </source>
</evidence>
<dbReference type="InterPro" id="IPR003787">
    <property type="entry name" value="Sulphur_relay_DsrE/F-like"/>
</dbReference>
<gene>
    <name evidence="1" type="ORF">CATYP_02595</name>
</gene>
<dbReference type="SUPFAM" id="SSF75169">
    <property type="entry name" value="DsrEFH-like"/>
    <property type="match status" value="1"/>
</dbReference>
<dbReference type="Proteomes" id="UP000028504">
    <property type="component" value="Chromosome"/>
</dbReference>
<dbReference type="EMBL" id="CP008944">
    <property type="protein sequence ID" value="AIG63753.1"/>
    <property type="molecule type" value="Genomic_DNA"/>
</dbReference>
<dbReference type="RefSeq" id="WP_038604610.1">
    <property type="nucleotide sequence ID" value="NZ_CP008944.1"/>
</dbReference>
<reference evidence="1 2" key="1">
    <citation type="submission" date="2014-07" db="EMBL/GenBank/DDBJ databases">
        <title>Complete genome sequence of Corynebacterium atypicum DSM 44849: identifiction of the mycolic acid biosynthesis genes.</title>
        <authorList>
            <person name="Tippelt A."/>
            <person name="Mollmann S."/>
            <person name="Albersmeier A."/>
            <person name="Jaenicke S."/>
            <person name="Ruckert C."/>
            <person name="Tauch A."/>
        </authorList>
    </citation>
    <scope>NUCLEOTIDE SEQUENCE [LARGE SCALE GENOMIC DNA]</scope>
    <source>
        <strain evidence="1 2">R2070</strain>
    </source>
</reference>
<proteinExistence type="predicted"/>
<organism evidence="1 2">
    <name type="scientific">Corynebacterium atypicum</name>
    <dbReference type="NCBI Taxonomy" id="191610"/>
    <lineage>
        <taxon>Bacteria</taxon>
        <taxon>Bacillati</taxon>
        <taxon>Actinomycetota</taxon>
        <taxon>Actinomycetes</taxon>
        <taxon>Mycobacteriales</taxon>
        <taxon>Corynebacteriaceae</taxon>
        <taxon>Corynebacterium</taxon>
    </lineage>
</organism>
<protein>
    <submittedName>
        <fullName evidence="1">Sulfur reduction protein DsrE</fullName>
    </submittedName>
</protein>
<dbReference type="Pfam" id="PF02635">
    <property type="entry name" value="DsrE"/>
    <property type="match status" value="1"/>
</dbReference>
<sequence length="122" mass="12545">MANTGKYVVSITHGGEDADRASVGFVVANAALGSAQDTMVWLSCEGVRLAEKGVAETVHEEGLTPLKEMLDTFIAGGGKVYACGTCATKRNLGPEDMIDGAEITGAATLVAFTADSTPTVTY</sequence>
<dbReference type="InterPro" id="IPR027396">
    <property type="entry name" value="DsrEFH-like"/>
</dbReference>